<dbReference type="SUPFAM" id="SSF54695">
    <property type="entry name" value="POZ domain"/>
    <property type="match status" value="1"/>
</dbReference>
<evidence type="ECO:0000313" key="4">
    <source>
        <dbReference type="Proteomes" id="UP000284842"/>
    </source>
</evidence>
<dbReference type="Gene3D" id="3.30.710.10">
    <property type="entry name" value="Potassium Channel Kv1.1, Chain A"/>
    <property type="match status" value="1"/>
</dbReference>
<dbReference type="OrthoDB" id="2367075at2759"/>
<dbReference type="InParanoid" id="A0A409Y9F1"/>
<dbReference type="CDD" id="cd18186">
    <property type="entry name" value="BTB_POZ_ZBTB_KLHL-like"/>
    <property type="match status" value="1"/>
</dbReference>
<dbReference type="Proteomes" id="UP000284842">
    <property type="component" value="Unassembled WGS sequence"/>
</dbReference>
<dbReference type="EMBL" id="NHTK01001347">
    <property type="protein sequence ID" value="PPQ99775.1"/>
    <property type="molecule type" value="Genomic_DNA"/>
</dbReference>
<feature type="region of interest" description="Disordered" evidence="1">
    <location>
        <begin position="1"/>
        <end position="38"/>
    </location>
</feature>
<organism evidence="3 4">
    <name type="scientific">Panaeolus cyanescens</name>
    <dbReference type="NCBI Taxonomy" id="181874"/>
    <lineage>
        <taxon>Eukaryota</taxon>
        <taxon>Fungi</taxon>
        <taxon>Dikarya</taxon>
        <taxon>Basidiomycota</taxon>
        <taxon>Agaricomycotina</taxon>
        <taxon>Agaricomycetes</taxon>
        <taxon>Agaricomycetidae</taxon>
        <taxon>Agaricales</taxon>
        <taxon>Agaricineae</taxon>
        <taxon>Galeropsidaceae</taxon>
        <taxon>Panaeolus</taxon>
    </lineage>
</organism>
<evidence type="ECO:0000259" key="2">
    <source>
        <dbReference type="PROSITE" id="PS50097"/>
    </source>
</evidence>
<dbReference type="InterPro" id="IPR011333">
    <property type="entry name" value="SKP1/BTB/POZ_sf"/>
</dbReference>
<dbReference type="SMART" id="SM00225">
    <property type="entry name" value="BTB"/>
    <property type="match status" value="1"/>
</dbReference>
<dbReference type="STRING" id="181874.A0A409Y9F1"/>
<sequence>MAQQKRGKSSASTGKKQAVAKNSLKKKHLSSIKSKNDDLREKLDQQTQLLYPTHRLFTADPKMDSPSLSPTPTLAAALPDAFDKRLILKHDVDRESITRHPRFYFPDGNVIFQIENTLFRVHRYFFQRDSPVFEGMFSLPPPLGEIPEGESEDRPIHLTGVSAKDFEKFLSILYPKDFSRSEITSVADWTSVLTIANQFDFSNLFQLAKTKLRPILSSAQSIALGKRFDVREWLIPAYTDLCIREEPLRLDEGQIMGLEDVIEIGRVRDLIRYPSNLNRHPDTIGYTVEHLFMKK</sequence>
<dbReference type="Pfam" id="PF00651">
    <property type="entry name" value="BTB"/>
    <property type="match status" value="1"/>
</dbReference>
<reference evidence="3 4" key="1">
    <citation type="journal article" date="2018" name="Evol. Lett.">
        <title>Horizontal gene cluster transfer increased hallucinogenic mushroom diversity.</title>
        <authorList>
            <person name="Reynolds H.T."/>
            <person name="Vijayakumar V."/>
            <person name="Gluck-Thaler E."/>
            <person name="Korotkin H.B."/>
            <person name="Matheny P.B."/>
            <person name="Slot J.C."/>
        </authorList>
    </citation>
    <scope>NUCLEOTIDE SEQUENCE [LARGE SCALE GENOMIC DNA]</scope>
    <source>
        <strain evidence="3 4">2629</strain>
    </source>
</reference>
<protein>
    <recommendedName>
        <fullName evidence="2">BTB domain-containing protein</fullName>
    </recommendedName>
</protein>
<proteinExistence type="predicted"/>
<name>A0A409Y9F1_9AGAR</name>
<evidence type="ECO:0000256" key="1">
    <source>
        <dbReference type="SAM" id="MobiDB-lite"/>
    </source>
</evidence>
<keyword evidence="4" id="KW-1185">Reference proteome</keyword>
<dbReference type="AlphaFoldDB" id="A0A409Y9F1"/>
<evidence type="ECO:0000313" key="3">
    <source>
        <dbReference type="EMBL" id="PPQ99775.1"/>
    </source>
</evidence>
<dbReference type="PROSITE" id="PS50097">
    <property type="entry name" value="BTB"/>
    <property type="match status" value="1"/>
</dbReference>
<dbReference type="InterPro" id="IPR000210">
    <property type="entry name" value="BTB/POZ_dom"/>
</dbReference>
<gene>
    <name evidence="3" type="ORF">CVT24_009677</name>
</gene>
<comment type="caution">
    <text evidence="3">The sequence shown here is derived from an EMBL/GenBank/DDBJ whole genome shotgun (WGS) entry which is preliminary data.</text>
</comment>
<accession>A0A409Y9F1</accession>
<feature type="domain" description="BTB" evidence="2">
    <location>
        <begin position="108"/>
        <end position="182"/>
    </location>
</feature>